<comment type="subcellular location">
    <subcellularLocation>
        <location evidence="1">Cytoplasmic vesicle membrane</location>
    </subcellularLocation>
    <subcellularLocation>
        <location evidence="2">Golgi apparatus</location>
    </subcellularLocation>
</comment>
<dbReference type="InterPro" id="IPR016635">
    <property type="entry name" value="AP_complex_ssu"/>
</dbReference>
<dbReference type="EMBL" id="KI546040">
    <property type="protein sequence ID" value="EST47495.1"/>
    <property type="molecule type" value="Genomic_DNA"/>
</dbReference>
<keyword evidence="13" id="KW-1185">Reference proteome</keyword>
<evidence type="ECO:0000256" key="4">
    <source>
        <dbReference type="ARBA" id="ARBA00022448"/>
    </source>
</evidence>
<dbReference type="Proteomes" id="UP000018208">
    <property type="component" value="Unassembled WGS sequence"/>
</dbReference>
<evidence type="ECO:0000313" key="11">
    <source>
        <dbReference type="EMBL" id="EST47495.1"/>
    </source>
</evidence>
<keyword evidence="5 9" id="KW-0653">Protein transport</keyword>
<evidence type="ECO:0000259" key="10">
    <source>
        <dbReference type="Pfam" id="PF01217"/>
    </source>
</evidence>
<protein>
    <recommendedName>
        <fullName evidence="9">AP complex subunit sigma</fullName>
    </recommendedName>
</protein>
<evidence type="ECO:0000256" key="1">
    <source>
        <dbReference type="ARBA" id="ARBA00004156"/>
    </source>
</evidence>
<dbReference type="GO" id="GO:0035615">
    <property type="term" value="F:clathrin adaptor activity"/>
    <property type="evidence" value="ECO:0007669"/>
    <property type="project" value="InterPro"/>
</dbReference>
<evidence type="ECO:0000256" key="2">
    <source>
        <dbReference type="ARBA" id="ARBA00004555"/>
    </source>
</evidence>
<dbReference type="PANTHER" id="PTHR11753">
    <property type="entry name" value="ADAPTOR COMPLEXES SMALL SUBUNIT FAMILY"/>
    <property type="match status" value="1"/>
</dbReference>
<name>V6LSC5_9EUKA</name>
<dbReference type="VEuPathDB" id="GiardiaDB:SS50377_26984"/>
<dbReference type="GO" id="GO:0030121">
    <property type="term" value="C:AP-1 adaptor complex"/>
    <property type="evidence" value="ECO:0007669"/>
    <property type="project" value="InterPro"/>
</dbReference>
<reference evidence="11 12" key="1">
    <citation type="journal article" date="2014" name="PLoS Genet.">
        <title>The Genome of Spironucleus salmonicida Highlights a Fish Pathogen Adapted to Fluctuating Environments.</title>
        <authorList>
            <person name="Xu F."/>
            <person name="Jerlstrom-Hultqvist J."/>
            <person name="Einarsson E."/>
            <person name="Astvaldsson A."/>
            <person name="Svard S.G."/>
            <person name="Andersson J.O."/>
        </authorList>
    </citation>
    <scope>NUCLEOTIDE SEQUENCE</scope>
    <source>
        <strain evidence="12">ATCC 50377</strain>
    </source>
</reference>
<keyword evidence="4 9" id="KW-0813">Transport</keyword>
<reference evidence="12" key="2">
    <citation type="submission" date="2020-12" db="EMBL/GenBank/DDBJ databases">
        <title>New Spironucleus salmonicida genome in near-complete chromosomes.</title>
        <authorList>
            <person name="Xu F."/>
            <person name="Kurt Z."/>
            <person name="Jimenez-Gonzalez A."/>
            <person name="Astvaldsson A."/>
            <person name="Andersson J.O."/>
            <person name="Svard S.G."/>
        </authorList>
    </citation>
    <scope>NUCLEOTIDE SEQUENCE</scope>
    <source>
        <strain evidence="12">ATCC 50377</strain>
    </source>
</reference>
<dbReference type="Pfam" id="PF01217">
    <property type="entry name" value="Clat_adaptor_s"/>
    <property type="match status" value="1"/>
</dbReference>
<dbReference type="GO" id="GO:0006886">
    <property type="term" value="P:intracellular protein transport"/>
    <property type="evidence" value="ECO:0007669"/>
    <property type="project" value="UniProtKB-UniRule"/>
</dbReference>
<dbReference type="FunFam" id="3.30.450.60:FF:000010">
    <property type="entry name" value="AP complex subunit sigma"/>
    <property type="match status" value="1"/>
</dbReference>
<evidence type="ECO:0000256" key="3">
    <source>
        <dbReference type="ARBA" id="ARBA00006972"/>
    </source>
</evidence>
<evidence type="ECO:0000313" key="13">
    <source>
        <dbReference type="Proteomes" id="UP000018208"/>
    </source>
</evidence>
<evidence type="ECO:0000256" key="6">
    <source>
        <dbReference type="ARBA" id="ARBA00023034"/>
    </source>
</evidence>
<evidence type="ECO:0000313" key="12">
    <source>
        <dbReference type="EMBL" id="KAH0570698.1"/>
    </source>
</evidence>
<comment type="similarity">
    <text evidence="3 9">Belongs to the adaptor complexes small subunit family.</text>
</comment>
<dbReference type="InterPro" id="IPR022775">
    <property type="entry name" value="AP_mu_sigma_su"/>
</dbReference>
<keyword evidence="7 9" id="KW-0472">Membrane</keyword>
<dbReference type="EMBL" id="AUWU02000007">
    <property type="protein sequence ID" value="KAH0570698.1"/>
    <property type="molecule type" value="Genomic_DNA"/>
</dbReference>
<dbReference type="InterPro" id="IPR011012">
    <property type="entry name" value="Longin-like_dom_sf"/>
</dbReference>
<dbReference type="OrthoDB" id="371463at2759"/>
<dbReference type="SUPFAM" id="SSF64356">
    <property type="entry name" value="SNARE-like"/>
    <property type="match status" value="1"/>
</dbReference>
<evidence type="ECO:0000256" key="7">
    <source>
        <dbReference type="ARBA" id="ARBA00023136"/>
    </source>
</evidence>
<dbReference type="AlphaFoldDB" id="V6LSC5"/>
<dbReference type="PIRSF" id="PIRSF015588">
    <property type="entry name" value="AP_complex_sigma"/>
    <property type="match status" value="1"/>
</dbReference>
<keyword evidence="6" id="KW-0333">Golgi apparatus</keyword>
<sequence length="146" mass="16944">MINFVLLVNKLRKTRLVQFYDNTPFSQRAKIIQEVSQQVTERVSKGCNVIEWRDKKIIFKRYASLFFIFCVDDDDNELIALEAIQFYVECLDKHFGQVCELDLIFNYSKAFNILDEVVVAGYLIESSKKVVASVTEANTLAEQHGY</sequence>
<dbReference type="Gene3D" id="3.30.450.60">
    <property type="match status" value="1"/>
</dbReference>
<dbReference type="InterPro" id="IPR044733">
    <property type="entry name" value="AP1_sigma"/>
</dbReference>
<feature type="domain" description="AP complex mu/sigma subunit" evidence="10">
    <location>
        <begin position="1"/>
        <end position="139"/>
    </location>
</feature>
<dbReference type="CDD" id="cd14831">
    <property type="entry name" value="AP1_sigma"/>
    <property type="match status" value="1"/>
</dbReference>
<evidence type="ECO:0000256" key="5">
    <source>
        <dbReference type="ARBA" id="ARBA00022927"/>
    </source>
</evidence>
<evidence type="ECO:0000256" key="9">
    <source>
        <dbReference type="PIRNR" id="PIRNR015588"/>
    </source>
</evidence>
<proteinExistence type="inferred from homology"/>
<gene>
    <name evidence="11" type="ORF">SS50377_12480</name>
    <name evidence="12" type="ORF">SS50377_26984</name>
</gene>
<keyword evidence="8" id="KW-0968">Cytoplasmic vesicle</keyword>
<accession>V6LSC5</accession>
<organism evidence="11">
    <name type="scientific">Spironucleus salmonicida</name>
    <dbReference type="NCBI Taxonomy" id="348837"/>
    <lineage>
        <taxon>Eukaryota</taxon>
        <taxon>Metamonada</taxon>
        <taxon>Diplomonadida</taxon>
        <taxon>Hexamitidae</taxon>
        <taxon>Hexamitinae</taxon>
        <taxon>Spironucleus</taxon>
    </lineage>
</organism>
<evidence type="ECO:0000256" key="8">
    <source>
        <dbReference type="ARBA" id="ARBA00023329"/>
    </source>
</evidence>